<dbReference type="OrthoDB" id="2997660at2759"/>
<feature type="compositionally biased region" description="Acidic residues" evidence="1">
    <location>
        <begin position="402"/>
        <end position="420"/>
    </location>
</feature>
<evidence type="ECO:0000313" key="3">
    <source>
        <dbReference type="Proteomes" id="UP000290288"/>
    </source>
</evidence>
<dbReference type="AlphaFoldDB" id="A0A4Q2DN47"/>
<feature type="region of interest" description="Disordered" evidence="1">
    <location>
        <begin position="534"/>
        <end position="623"/>
    </location>
</feature>
<name>A0A4Q2DN47_9AGAR</name>
<comment type="caution">
    <text evidence="2">The sequence shown here is derived from an EMBL/GenBank/DDBJ whole genome shotgun (WGS) entry which is preliminary data.</text>
</comment>
<feature type="region of interest" description="Disordered" evidence="1">
    <location>
        <begin position="456"/>
        <end position="490"/>
    </location>
</feature>
<feature type="compositionally biased region" description="Low complexity" evidence="1">
    <location>
        <begin position="10"/>
        <end position="32"/>
    </location>
</feature>
<reference evidence="2 3" key="1">
    <citation type="submission" date="2019-01" db="EMBL/GenBank/DDBJ databases">
        <title>Draft genome sequence of Psathyrella aberdarensis IHI B618.</title>
        <authorList>
            <person name="Buettner E."/>
            <person name="Kellner H."/>
        </authorList>
    </citation>
    <scope>NUCLEOTIDE SEQUENCE [LARGE SCALE GENOMIC DNA]</scope>
    <source>
        <strain evidence="2 3">IHI B618</strain>
    </source>
</reference>
<feature type="region of interest" description="Disordered" evidence="1">
    <location>
        <begin position="390"/>
        <end position="440"/>
    </location>
</feature>
<evidence type="ECO:0000256" key="1">
    <source>
        <dbReference type="SAM" id="MobiDB-lite"/>
    </source>
</evidence>
<feature type="region of interest" description="Disordered" evidence="1">
    <location>
        <begin position="162"/>
        <end position="221"/>
    </location>
</feature>
<feature type="compositionally biased region" description="Polar residues" evidence="1">
    <location>
        <begin position="191"/>
        <end position="213"/>
    </location>
</feature>
<keyword evidence="3" id="KW-1185">Reference proteome</keyword>
<feature type="compositionally biased region" description="Polar residues" evidence="1">
    <location>
        <begin position="77"/>
        <end position="90"/>
    </location>
</feature>
<accession>A0A4Q2DN47</accession>
<feature type="compositionally biased region" description="Basic residues" evidence="1">
    <location>
        <begin position="429"/>
        <end position="440"/>
    </location>
</feature>
<feature type="region of interest" description="Disordered" evidence="1">
    <location>
        <begin position="65"/>
        <end position="94"/>
    </location>
</feature>
<dbReference type="Proteomes" id="UP000290288">
    <property type="component" value="Unassembled WGS sequence"/>
</dbReference>
<proteinExistence type="predicted"/>
<organism evidence="2 3">
    <name type="scientific">Candolleomyces aberdarensis</name>
    <dbReference type="NCBI Taxonomy" id="2316362"/>
    <lineage>
        <taxon>Eukaryota</taxon>
        <taxon>Fungi</taxon>
        <taxon>Dikarya</taxon>
        <taxon>Basidiomycota</taxon>
        <taxon>Agaricomycotina</taxon>
        <taxon>Agaricomycetes</taxon>
        <taxon>Agaricomycetidae</taxon>
        <taxon>Agaricales</taxon>
        <taxon>Agaricineae</taxon>
        <taxon>Psathyrellaceae</taxon>
        <taxon>Candolleomyces</taxon>
    </lineage>
</organism>
<feature type="compositionally biased region" description="Basic and acidic residues" evidence="1">
    <location>
        <begin position="578"/>
        <end position="590"/>
    </location>
</feature>
<sequence length="623" mass="70787">MTRGIMAPVATSNSNLSGSPSFSIPSTSASNGNTAASLGNASNSFYYHQSFAAIPSQSNTQIGNGYYSFREAPTPGPSSRTTATTSGFHSTDTDTEIESDADIEMDGPEQLGGIKSAGSFLDVVGASATTPTATATHPEDVVGVSDMSFLRRFLPFLFRSRSSRSNPPVKSTATHKRLSVPEQSYDEDAGCSQSYYNQHFQSQHPGQNRSASPAPTEIDDPEPEYLEQQLAMHGAKIQDFAYGKTDERYTLAKIPELWDQYEGISEYEYRLSQNPRTYPISGRTIYRLIELGWVDRDEVEERCVGMDLDELRKFESREIWPWTLKYKNSPKCTERPDMNERMVHMHTRRWIFMRLDKMRRSAELQEFKKMRETAEIEEAIRKGREFSEVMSKRKGKKRALDEDNEEEEGEEFDGDVECDDQSISTGGRSSRRRNRRRRMKKTNWDEELDLEFDYGDHHQDQNRSSPFSHLPPAPPMPTKQYPAPLFSYDPQVYPDAAKEIEFQQSQSQQYSQQMSQLCGVSYLQQSQEAAAASGSQQPYSSYQEYQQQQQAGGSSSQAQAQGSQYQHQPVYSLYPARPVHDRERPVERCDTPPLEEEDNRPNKLVRPAKRGLGLTRTQTFTQL</sequence>
<evidence type="ECO:0000313" key="2">
    <source>
        <dbReference type="EMBL" id="RXW21413.1"/>
    </source>
</evidence>
<dbReference type="EMBL" id="SDEE01000108">
    <property type="protein sequence ID" value="RXW21413.1"/>
    <property type="molecule type" value="Genomic_DNA"/>
</dbReference>
<protein>
    <submittedName>
        <fullName evidence="2">Uncharacterized protein</fullName>
    </submittedName>
</protein>
<feature type="region of interest" description="Disordered" evidence="1">
    <location>
        <begin position="1"/>
        <end position="32"/>
    </location>
</feature>
<gene>
    <name evidence="2" type="ORF">EST38_g4423</name>
</gene>
<feature type="compositionally biased region" description="Low complexity" evidence="1">
    <location>
        <begin position="534"/>
        <end position="566"/>
    </location>
</feature>